<feature type="region of interest" description="Disordered" evidence="1">
    <location>
        <begin position="1159"/>
        <end position="1178"/>
    </location>
</feature>
<protein>
    <submittedName>
        <fullName evidence="2">Uncharacterized protein</fullName>
    </submittedName>
</protein>
<gene>
    <name evidence="2" type="ORF">g.42932</name>
</gene>
<feature type="compositionally biased region" description="Basic and acidic residues" evidence="1">
    <location>
        <begin position="116"/>
        <end position="129"/>
    </location>
</feature>
<evidence type="ECO:0000313" key="2">
    <source>
        <dbReference type="EMBL" id="JAS42224.1"/>
    </source>
</evidence>
<accession>A0A1B6EW35</accession>
<organism evidence="2">
    <name type="scientific">Cuerna arida</name>
    <dbReference type="NCBI Taxonomy" id="1464854"/>
    <lineage>
        <taxon>Eukaryota</taxon>
        <taxon>Metazoa</taxon>
        <taxon>Ecdysozoa</taxon>
        <taxon>Arthropoda</taxon>
        <taxon>Hexapoda</taxon>
        <taxon>Insecta</taxon>
        <taxon>Pterygota</taxon>
        <taxon>Neoptera</taxon>
        <taxon>Paraneoptera</taxon>
        <taxon>Hemiptera</taxon>
        <taxon>Auchenorrhyncha</taxon>
        <taxon>Membracoidea</taxon>
        <taxon>Cicadellidae</taxon>
        <taxon>Cicadellinae</taxon>
        <taxon>Proconiini</taxon>
        <taxon>Cuerna</taxon>
    </lineage>
</organism>
<proteinExistence type="predicted"/>
<feature type="compositionally biased region" description="Polar residues" evidence="1">
    <location>
        <begin position="965"/>
        <end position="975"/>
    </location>
</feature>
<evidence type="ECO:0000256" key="1">
    <source>
        <dbReference type="SAM" id="MobiDB-lite"/>
    </source>
</evidence>
<name>A0A1B6EW35_9HEMI</name>
<feature type="non-terminal residue" evidence="2">
    <location>
        <position position="1348"/>
    </location>
</feature>
<feature type="region of interest" description="Disordered" evidence="1">
    <location>
        <begin position="965"/>
        <end position="991"/>
    </location>
</feature>
<sequence>LEHPEKLIDTNTIKHVTKEIELIQPLHLVSEEKTEDAQNKTDPENGCFIAADVIPSNIKILDSKEDGEIREFMEKRKVKFSTDNGDEIKRTTEDLKRKSAGVTFAMDVAIFDTESRSLKEGSSGERDDVPNNEDGISIKADKNITSPKSSIDEGTVVESSAVFEEKQASKDISIPCRDGVKGPKEKKKSFFGVLFGKSGETSKVKKGEVTDAIEKSQFAGDDVPENSENAPESKISIDKKIVKEVKDVPELLQGYDNNSSKGNVEGKIAEETNLHPKNETSYSVHESKLMTDEVDKMDDKEINSLTSINIASEKIQEFKFGKDENVFNTDGPNMPSITLAPSDIVINDKVISTVDDWNIVTIKNVLPSDSKSTASNLIDKAFLSKTSDLVIEEMKETKNIKEDINTAKVTENADTKKSMKPTDLSVSAHETPDCGSHLIESTVTNIITPQVLLKTAESSSIPSLRNEIDGEINDRPILSEPKISINAIPIDTTKIKMSSTSLLSERNRENVQGLPLLKSCEITALNVSDNVKSTEESSDSFSSNAFFRSEQVLNEIESAMDNATKRTSKNAAEVKETSSYLAKGVIEPLENVIQFEGNDALKPVTKMSKSLDQIGNTVSGIVCEGEHKLKEEKLKLVNAMTPSATTITTTEHLSDLSFDNISKNNIKISANKPIVKANELRNPQDITSVNPDELNIDSETQSIETDTSNTFPEMLNRDKGALSDFEKAFTSHINKSVTESQNVVEDIRTKDFHSTVACRDFEKDKTISIIDSTISSCNESVNDGKSYLAQSTNKLADLATGKALSFLEPRENDKTFEVESKDNMTPELITCLDRKSEVQFEGNISNIKENLSNVKSFVSIPPLPIQKPSDVFDPTIIKASSENIVSKGVDKVIESSHLTPCVNEKDEIKLSKTQYTLGDVLYKESENPESKICKVIKETSEILTNTDLKSHSTHGRSLIEDNILTSVEDGTQQPKTSEEKGNNVGTSTIFSDGNYRSENEVATSVECVYNELLENIQEEKKPMSEFVEKKADKAHVELKKGKSYRGSILDSKKSCVEDVLCNVKDKVTFTDEFKVSKECPEQHTEANANDELQRLQESSDKLISENLDREIPENSVLKVTNNLKNNDDKLNNILIDMLIEQESTKTTSCDTTRLPQLETRQPSTTEQHIPKTPSIKSSEKEVNCGLLKGASSFGTIESLMKDVDLEKSQQKDATIEQPCIVTTPTMQRRRIGGSQRLSREERPALRDVSHIIDYSSSEEEETNYYIVTEPIDRSPHRKVVFHVESEDETFVKVSDSNSDPEVEFTEIIPSPDPSLIKQGAKLVEEGSEYFDDRVKSKIDSEKNIQKVE</sequence>
<dbReference type="EMBL" id="GECZ01027545">
    <property type="protein sequence ID" value="JAS42224.1"/>
    <property type="molecule type" value="Transcribed_RNA"/>
</dbReference>
<reference evidence="2" key="1">
    <citation type="submission" date="2015-11" db="EMBL/GenBank/DDBJ databases">
        <title>De novo transcriptome assembly of four potential Pierce s Disease insect vectors from Arizona vineyards.</title>
        <authorList>
            <person name="Tassone E.E."/>
        </authorList>
    </citation>
    <scope>NUCLEOTIDE SEQUENCE</scope>
</reference>
<feature type="non-terminal residue" evidence="2">
    <location>
        <position position="1"/>
    </location>
</feature>
<feature type="region of interest" description="Disordered" evidence="1">
    <location>
        <begin position="116"/>
        <end position="155"/>
    </location>
</feature>